<dbReference type="EMBL" id="LUKD01000001">
    <property type="protein sequence ID" value="KYG69499.1"/>
    <property type="molecule type" value="Genomic_DNA"/>
</dbReference>
<evidence type="ECO:0000313" key="1">
    <source>
        <dbReference type="EMBL" id="KYG69499.1"/>
    </source>
</evidence>
<dbReference type="Pfam" id="PF13083">
    <property type="entry name" value="KH_KhpA-B"/>
    <property type="match status" value="1"/>
</dbReference>
<sequence length="114" mass="12504">MQVIKKKYDPMDVNIVVENAGEATLSRAEVSVRIRDILTTILVFMSGENDVSVEITHGEKTTIFKVNCSQKSIGKIIGAQGKNIGALRTLVASLSGRNGFRSIVEVPYYPFDSK</sequence>
<gene>
    <name evidence="1" type="ORF">AZI87_09980</name>
</gene>
<dbReference type="SUPFAM" id="SSF54814">
    <property type="entry name" value="Prokaryotic type KH domain (KH-domain type II)"/>
    <property type="match status" value="1"/>
</dbReference>
<comment type="caution">
    <text evidence="1">The sequence shown here is derived from an EMBL/GenBank/DDBJ whole genome shotgun (WGS) entry which is preliminary data.</text>
</comment>
<dbReference type="InterPro" id="IPR009019">
    <property type="entry name" value="KH_sf_prok-type"/>
</dbReference>
<organism evidence="1 2">
    <name type="scientific">Bdellovibrio bacteriovorus</name>
    <dbReference type="NCBI Taxonomy" id="959"/>
    <lineage>
        <taxon>Bacteria</taxon>
        <taxon>Pseudomonadati</taxon>
        <taxon>Bdellovibrionota</taxon>
        <taxon>Bdellovibrionia</taxon>
        <taxon>Bdellovibrionales</taxon>
        <taxon>Pseudobdellovibrionaceae</taxon>
        <taxon>Bdellovibrio</taxon>
    </lineage>
</organism>
<accession>A0A162H2D2</accession>
<reference evidence="1 2" key="1">
    <citation type="submission" date="2016-03" db="EMBL/GenBank/DDBJ databases">
        <authorList>
            <person name="Ploux O."/>
        </authorList>
    </citation>
    <scope>NUCLEOTIDE SEQUENCE [LARGE SCALE GENOMIC DNA]</scope>
    <source>
        <strain evidence="1 2">EC13</strain>
    </source>
</reference>
<name>A0A162H2D2_BDEBC</name>
<dbReference type="Gene3D" id="3.30.300.20">
    <property type="match status" value="1"/>
</dbReference>
<dbReference type="InterPro" id="IPR015946">
    <property type="entry name" value="KH_dom-like_a/b"/>
</dbReference>
<evidence type="ECO:0000313" key="2">
    <source>
        <dbReference type="Proteomes" id="UP000075799"/>
    </source>
</evidence>
<dbReference type="Proteomes" id="UP000075799">
    <property type="component" value="Unassembled WGS sequence"/>
</dbReference>
<protein>
    <submittedName>
        <fullName evidence="1">Uncharacterized protein</fullName>
    </submittedName>
</protein>
<dbReference type="GO" id="GO:0003723">
    <property type="term" value="F:RNA binding"/>
    <property type="evidence" value="ECO:0007669"/>
    <property type="project" value="InterPro"/>
</dbReference>
<dbReference type="RefSeq" id="WP_063206390.1">
    <property type="nucleotide sequence ID" value="NZ_LUKD01000001.1"/>
</dbReference>
<proteinExistence type="predicted"/>
<dbReference type="AlphaFoldDB" id="A0A162H2D2"/>